<feature type="compositionally biased region" description="Polar residues" evidence="1">
    <location>
        <begin position="55"/>
        <end position="72"/>
    </location>
</feature>
<dbReference type="KEGG" id="sinb:SIDU_17500"/>
<geneLocation type="plasmid" evidence="3 4">
    <name>pSRL1</name>
</geneLocation>
<dbReference type="Proteomes" id="UP000004550">
    <property type="component" value="Plasmid pSRL1"/>
</dbReference>
<evidence type="ECO:0008006" key="5">
    <source>
        <dbReference type="Google" id="ProtNLM"/>
    </source>
</evidence>
<evidence type="ECO:0000313" key="3">
    <source>
        <dbReference type="EMBL" id="APL96458.1"/>
    </source>
</evidence>
<feature type="chain" id="PRO_5009860305" description="Lipoprotein" evidence="2">
    <location>
        <begin position="23"/>
        <end position="87"/>
    </location>
</feature>
<keyword evidence="3" id="KW-0614">Plasmid</keyword>
<proteinExistence type="predicted"/>
<keyword evidence="2" id="KW-0732">Signal</keyword>
<evidence type="ECO:0000256" key="2">
    <source>
        <dbReference type="SAM" id="SignalP"/>
    </source>
</evidence>
<accession>A0A1L5BUD1</accession>
<dbReference type="EMBL" id="CP013071">
    <property type="protein sequence ID" value="APL96458.1"/>
    <property type="molecule type" value="Genomic_DNA"/>
</dbReference>
<feature type="signal peptide" evidence="2">
    <location>
        <begin position="1"/>
        <end position="22"/>
    </location>
</feature>
<feature type="compositionally biased region" description="Polar residues" evidence="1">
    <location>
        <begin position="21"/>
        <end position="37"/>
    </location>
</feature>
<reference evidence="3 4" key="1">
    <citation type="journal article" date="2012" name="J. Bacteriol.">
        <title>Genome sequence of Sphingobium indicum B90A, a hexachlorocyclohexane-degrading bacterium.</title>
        <authorList>
            <person name="Anand S."/>
            <person name="Sangwan N."/>
            <person name="Lata P."/>
            <person name="Kaur J."/>
            <person name="Dua A."/>
            <person name="Singh A.K."/>
            <person name="Verma M."/>
            <person name="Kaur J."/>
            <person name="Khurana J.P."/>
            <person name="Khurana P."/>
            <person name="Mathur S."/>
            <person name="Lal R."/>
        </authorList>
    </citation>
    <scope>NUCLEOTIDE SEQUENCE [LARGE SCALE GENOMIC DNA]</scope>
    <source>
        <strain evidence="4">DSM 16412 / CCM 7286 / MTCC 6364 / B90A</strain>
        <plasmid evidence="3">pSRL1</plasmid>
    </source>
</reference>
<feature type="compositionally biased region" description="Low complexity" evidence="1">
    <location>
        <begin position="73"/>
        <end position="87"/>
    </location>
</feature>
<dbReference type="AlphaFoldDB" id="A0A1L5BUD1"/>
<name>A0A1L5BUD1_SPHIB</name>
<gene>
    <name evidence="3" type="ORF">SIDU_17500</name>
</gene>
<feature type="region of interest" description="Disordered" evidence="1">
    <location>
        <begin position="19"/>
        <end position="87"/>
    </location>
</feature>
<organism evidence="3 4">
    <name type="scientific">Sphingobium indicum (strain DSM 16412 / CCM 7286 / MTCC 6364 / B90A)</name>
    <dbReference type="NCBI Taxonomy" id="861109"/>
    <lineage>
        <taxon>Bacteria</taxon>
        <taxon>Pseudomonadati</taxon>
        <taxon>Pseudomonadota</taxon>
        <taxon>Alphaproteobacteria</taxon>
        <taxon>Sphingomonadales</taxon>
        <taxon>Sphingomonadaceae</taxon>
        <taxon>Sphingobium</taxon>
    </lineage>
</organism>
<sequence>MNMAAPAFLLLALAACAPSDQADSGDSTFAPSNTTAGTVPDGIPGEGPGTAMTDGETSTRGAVSAADSPTATQGSSGSSAAQNGSGR</sequence>
<evidence type="ECO:0000256" key="1">
    <source>
        <dbReference type="SAM" id="MobiDB-lite"/>
    </source>
</evidence>
<evidence type="ECO:0000313" key="4">
    <source>
        <dbReference type="Proteomes" id="UP000004550"/>
    </source>
</evidence>
<protein>
    <recommendedName>
        <fullName evidence="5">Lipoprotein</fullName>
    </recommendedName>
</protein>